<dbReference type="Pfam" id="PF04796">
    <property type="entry name" value="RepA_C"/>
    <property type="match status" value="1"/>
</dbReference>
<dbReference type="AlphaFoldDB" id="A0A369HXQ3"/>
<dbReference type="InterPro" id="IPR006881">
    <property type="entry name" value="RepA_C"/>
</dbReference>
<organism evidence="1 2">
    <name type="scientific">Runella aurantiaca</name>
    <dbReference type="NCBI Taxonomy" id="2282308"/>
    <lineage>
        <taxon>Bacteria</taxon>
        <taxon>Pseudomonadati</taxon>
        <taxon>Bacteroidota</taxon>
        <taxon>Cytophagia</taxon>
        <taxon>Cytophagales</taxon>
        <taxon>Spirosomataceae</taxon>
        <taxon>Runella</taxon>
    </lineage>
</organism>
<dbReference type="OrthoDB" id="932750at2"/>
<sequence>MSKEKDKLKLSKYAESRHRLIMDSFNTPREEREQVYLPASLAHVYFPRRDPKSDPDSPFVHSNGHYKLYLKDVGIENPNTDKTEHFGLPFGPKARIILSVINAMALQQGSQTVDIDADSLTKFIERIGLSVGGNQFTQVQNQVRRLTGSIIRIYYKADEQDGSWGKKPDMPLINGFEFFPRADPNQMMLWKRHIELGDKYWEELQKHAVPLSLEHLKILSGNARAIDVYTFLAYRLHALDKPLFLAWATLKEMFGGELTHMYDFKKAMRDTLTLVKLAYRDAKIDMDSKGLTFRNSPAPISARNKIVIP</sequence>
<evidence type="ECO:0000313" key="2">
    <source>
        <dbReference type="Proteomes" id="UP000253141"/>
    </source>
</evidence>
<name>A0A369HXQ3_9BACT</name>
<dbReference type="RefSeq" id="WP_114464602.1">
    <property type="nucleotide sequence ID" value="NZ_QPIW01000049.1"/>
</dbReference>
<evidence type="ECO:0008006" key="3">
    <source>
        <dbReference type="Google" id="ProtNLM"/>
    </source>
</evidence>
<keyword evidence="2" id="KW-1185">Reference proteome</keyword>
<dbReference type="Proteomes" id="UP000253141">
    <property type="component" value="Unassembled WGS sequence"/>
</dbReference>
<dbReference type="EMBL" id="QPIW01000049">
    <property type="protein sequence ID" value="RDB02299.1"/>
    <property type="molecule type" value="Genomic_DNA"/>
</dbReference>
<evidence type="ECO:0000313" key="1">
    <source>
        <dbReference type="EMBL" id="RDB02299.1"/>
    </source>
</evidence>
<protein>
    <recommendedName>
        <fullName evidence="3">Plasmid encoded RepA protein</fullName>
    </recommendedName>
</protein>
<gene>
    <name evidence="1" type="ORF">DVG78_29540</name>
</gene>
<proteinExistence type="predicted"/>
<comment type="caution">
    <text evidence="1">The sequence shown here is derived from an EMBL/GenBank/DDBJ whole genome shotgun (WGS) entry which is preliminary data.</text>
</comment>
<accession>A0A369HXQ3</accession>
<reference evidence="1 2" key="1">
    <citation type="submission" date="2018-07" db="EMBL/GenBank/DDBJ databases">
        <title>Genome analysis of Runella aurantiaca.</title>
        <authorList>
            <person name="Yang X."/>
        </authorList>
    </citation>
    <scope>NUCLEOTIDE SEQUENCE [LARGE SCALE GENOMIC DNA]</scope>
    <source>
        <strain evidence="1 2">YX9</strain>
    </source>
</reference>